<accession>A0A1H4FT66</accession>
<reference evidence="3" key="1">
    <citation type="submission" date="2016-10" db="EMBL/GenBank/DDBJ databases">
        <authorList>
            <person name="Varghese N."/>
            <person name="Submissions S."/>
        </authorList>
    </citation>
    <scope>NUCLEOTIDE SEQUENCE [LARGE SCALE GENOMIC DNA]</scope>
    <source>
        <strain evidence="3">DSM 23920</strain>
    </source>
</reference>
<feature type="chain" id="PRO_5011759742" evidence="1">
    <location>
        <begin position="21"/>
        <end position="232"/>
    </location>
</feature>
<dbReference type="EMBL" id="FNRL01000028">
    <property type="protein sequence ID" value="SEB00277.1"/>
    <property type="molecule type" value="Genomic_DNA"/>
</dbReference>
<evidence type="ECO:0000313" key="3">
    <source>
        <dbReference type="Proteomes" id="UP000199656"/>
    </source>
</evidence>
<keyword evidence="1" id="KW-0732">Signal</keyword>
<dbReference type="Proteomes" id="UP000199656">
    <property type="component" value="Unassembled WGS sequence"/>
</dbReference>
<evidence type="ECO:0000256" key="1">
    <source>
        <dbReference type="SAM" id="SignalP"/>
    </source>
</evidence>
<proteinExistence type="predicted"/>
<dbReference type="OrthoDB" id="657859at2"/>
<name>A0A1H4FT66_9BACT</name>
<dbReference type="RefSeq" id="WP_089764658.1">
    <property type="nucleotide sequence ID" value="NZ_BKAT01000050.1"/>
</dbReference>
<protein>
    <submittedName>
        <fullName evidence="2">Uncharacterized protein</fullName>
    </submittedName>
</protein>
<organism evidence="2 3">
    <name type="scientific">Chitinophaga terrae</name>
    <name type="common">ex Kim and Jung 2007</name>
    <dbReference type="NCBI Taxonomy" id="408074"/>
    <lineage>
        <taxon>Bacteria</taxon>
        <taxon>Pseudomonadati</taxon>
        <taxon>Bacteroidota</taxon>
        <taxon>Chitinophagia</taxon>
        <taxon>Chitinophagales</taxon>
        <taxon>Chitinophagaceae</taxon>
        <taxon>Chitinophaga</taxon>
    </lineage>
</organism>
<gene>
    <name evidence="2" type="ORF">SAMN05660909_04647</name>
</gene>
<dbReference type="AlphaFoldDB" id="A0A1H4FT66"/>
<feature type="signal peptide" evidence="1">
    <location>
        <begin position="1"/>
        <end position="20"/>
    </location>
</feature>
<evidence type="ECO:0000313" key="2">
    <source>
        <dbReference type="EMBL" id="SEB00277.1"/>
    </source>
</evidence>
<sequence>MKYLFFIVLPMLLWSCSTTKSTTTSSDLYSNDQQWPVTINDGWLTARTISFGPFKTTPKTNGLLGSTFIKSPKDPFYFRIEGNNARISIESMSANGVAFSSQVLPKYFNTLAPNVPVRYYRITNTGADNPYKWEMIIKAAHYLELNNNKAVGILRERTQAANNSTSAYRITAHNHFGKVNSYENICYEFYSEKNNKLLAAVIPGEKPKVWMDKNVDSFTKDLLAAGIAGLLL</sequence>
<keyword evidence="3" id="KW-1185">Reference proteome</keyword>